<evidence type="ECO:0000256" key="1">
    <source>
        <dbReference type="SAM" id="MobiDB-lite"/>
    </source>
</evidence>
<proteinExistence type="predicted"/>
<evidence type="ECO:0000256" key="2">
    <source>
        <dbReference type="SAM" id="Phobius"/>
    </source>
</evidence>
<feature type="region of interest" description="Disordered" evidence="1">
    <location>
        <begin position="282"/>
        <end position="310"/>
    </location>
</feature>
<feature type="transmembrane region" description="Helical" evidence="2">
    <location>
        <begin position="6"/>
        <end position="30"/>
    </location>
</feature>
<dbReference type="PANTHER" id="PTHR40465:SF1">
    <property type="entry name" value="DUF6534 DOMAIN-CONTAINING PROTEIN"/>
    <property type="match status" value="1"/>
</dbReference>
<keyword evidence="2" id="KW-0472">Membrane</keyword>
<feature type="compositionally biased region" description="Low complexity" evidence="1">
    <location>
        <begin position="284"/>
        <end position="294"/>
    </location>
</feature>
<dbReference type="EMBL" id="FQNC01000089">
    <property type="protein sequence ID" value="SGZ28702.1"/>
    <property type="molecule type" value="Genomic_DNA"/>
</dbReference>
<dbReference type="InterPro" id="IPR045339">
    <property type="entry name" value="DUF6534"/>
</dbReference>
<feature type="compositionally biased region" description="Basic and acidic residues" evidence="1">
    <location>
        <begin position="335"/>
        <end position="347"/>
    </location>
</feature>
<keyword evidence="2" id="KW-0812">Transmembrane</keyword>
<feature type="transmembrane region" description="Helical" evidence="2">
    <location>
        <begin position="42"/>
        <end position="64"/>
    </location>
</feature>
<dbReference type="PANTHER" id="PTHR40465">
    <property type="entry name" value="CHROMOSOME 1, WHOLE GENOME SHOTGUN SEQUENCE"/>
    <property type="match status" value="1"/>
</dbReference>
<evidence type="ECO:0000313" key="4">
    <source>
        <dbReference type="EMBL" id="SGZ28702.1"/>
    </source>
</evidence>
<protein>
    <submittedName>
        <fullName evidence="4">BQ5605_C027g10416 protein</fullName>
    </submittedName>
</protein>
<sequence length="401" mass="43871">MNLVDTFAAPFLLGTFLNVFLAGINWMQIITYFNTSRSEENAIYKWVVGIVGLIGTWHTCFNVVGVYNNLVQNYDKLMNLLSIHWSYVLDPVTTAVVAAISTPARNLQTFYAYRIYILSKRSIFIPLLILFLTLSDFTGTNSIIDKVIRYTVTNNGLTAAAAICSSIMFQASSGLWHVLPGTIIIKLYSISLMASLNSHKNLAHDLALSRTGGRGATKLARGGSPKQLLHFPGVNGANQVASFSCQNVQSDVRNPPSLHFKDTPLRHVAKLIGVGALGNGSLGGSASRSTSMRSMSRRRGGSDHHGENSFPVQVTIDTTSTEFQVEQMDWEEKERKKVFKSEEDRTNGDTGSAKASSIPIALPVPTLELTNPPFRIYVEEPDYASSGLEIGTSQSDLLSKV</sequence>
<reference evidence="4 5" key="1">
    <citation type="submission" date="2016-11" db="EMBL/GenBank/DDBJ databases">
        <authorList>
            <person name="Jaros S."/>
            <person name="Januszkiewicz K."/>
            <person name="Wedrychowicz H."/>
        </authorList>
    </citation>
    <scope>NUCLEOTIDE SEQUENCE [LARGE SCALE GENOMIC DNA]</scope>
</reference>
<dbReference type="AlphaFoldDB" id="A0A2X0MS16"/>
<dbReference type="Proteomes" id="UP000249464">
    <property type="component" value="Unassembled WGS sequence"/>
</dbReference>
<keyword evidence="2" id="KW-1133">Transmembrane helix</keyword>
<dbReference type="STRING" id="796604.A0A2X0MS16"/>
<gene>
    <name evidence="4" type="primary">BQ5605_C027g10416</name>
    <name evidence="4" type="ORF">BQ5605_C027G10416</name>
</gene>
<feature type="transmembrane region" description="Helical" evidence="2">
    <location>
        <begin position="156"/>
        <end position="179"/>
    </location>
</feature>
<evidence type="ECO:0000313" key="5">
    <source>
        <dbReference type="Proteomes" id="UP000249464"/>
    </source>
</evidence>
<keyword evidence="5" id="KW-1185">Reference proteome</keyword>
<feature type="transmembrane region" description="Helical" evidence="2">
    <location>
        <begin position="123"/>
        <end position="144"/>
    </location>
</feature>
<name>A0A2X0MS16_9BASI</name>
<organism evidence="4 5">
    <name type="scientific">Microbotryum silenes-dioicae</name>
    <dbReference type="NCBI Taxonomy" id="796604"/>
    <lineage>
        <taxon>Eukaryota</taxon>
        <taxon>Fungi</taxon>
        <taxon>Dikarya</taxon>
        <taxon>Basidiomycota</taxon>
        <taxon>Pucciniomycotina</taxon>
        <taxon>Microbotryomycetes</taxon>
        <taxon>Microbotryales</taxon>
        <taxon>Microbotryaceae</taxon>
        <taxon>Microbotryum</taxon>
    </lineage>
</organism>
<feature type="region of interest" description="Disordered" evidence="1">
    <location>
        <begin position="335"/>
        <end position="356"/>
    </location>
</feature>
<feature type="transmembrane region" description="Helical" evidence="2">
    <location>
        <begin position="84"/>
        <end position="102"/>
    </location>
</feature>
<evidence type="ECO:0000259" key="3">
    <source>
        <dbReference type="Pfam" id="PF20152"/>
    </source>
</evidence>
<accession>A0A2X0MS16</accession>
<dbReference type="Pfam" id="PF20152">
    <property type="entry name" value="DUF6534"/>
    <property type="match status" value="1"/>
</dbReference>
<feature type="domain" description="DUF6534" evidence="3">
    <location>
        <begin position="130"/>
        <end position="200"/>
    </location>
</feature>